<reference evidence="6 7" key="1">
    <citation type="journal article" date="2017" name="Nat. Commun.">
        <title>Genome assembly with in vitro proximity ligation data and whole-genome triplication in lettuce.</title>
        <authorList>
            <person name="Reyes-Chin-Wo S."/>
            <person name="Wang Z."/>
            <person name="Yang X."/>
            <person name="Kozik A."/>
            <person name="Arikit S."/>
            <person name="Song C."/>
            <person name="Xia L."/>
            <person name="Froenicke L."/>
            <person name="Lavelle D.O."/>
            <person name="Truco M.J."/>
            <person name="Xia R."/>
            <person name="Zhu S."/>
            <person name="Xu C."/>
            <person name="Xu H."/>
            <person name="Xu X."/>
            <person name="Cox K."/>
            <person name="Korf I."/>
            <person name="Meyers B.C."/>
            <person name="Michelmore R.W."/>
        </authorList>
    </citation>
    <scope>NUCLEOTIDE SEQUENCE [LARGE SCALE GENOMIC DNA]</scope>
    <source>
        <strain evidence="7">cv. Salinas</strain>
        <tissue evidence="6">Seedlings</tissue>
    </source>
</reference>
<dbReference type="GO" id="GO:0005975">
    <property type="term" value="P:carbohydrate metabolic process"/>
    <property type="evidence" value="ECO:0007669"/>
    <property type="project" value="InterPro"/>
</dbReference>
<name>A0A9R1VP80_LACSA</name>
<sequence>MNVMNMEVQSSPSTNKLSRADFTELESDFTWGAATSAYQIEGAASEYGRSPSIWDTFCIEKPAAIANGDSGINGVNSYFKIKEDVQMLKKMGLNAYRFSISWSGRLNNGINKEGVDYYNNLINELIHNGITPYITIWHWDTPNCLEQEYLGFLDEKIICDFKGYAELCFWEFGDRVVNWITMNEPANYAISGYEFGIFPPGRGAHGSNIGNAATEPYIVAHNLLLCHATVVELYRQKFQESQGGKIGITLDAAYLEPLDVQKVEDRDAALRGMDFHFGWFMEPCFSGKYPDTMIKNVGDRLPKFSKEQAKLLKGSYDFVGLNYYISQYATTSQPTDVVSYSNDTMVLQQPVDLKGRPIGPQGGVSWFYSYPHGFYKLLVHIKHTYGNPLINITENGWPDANNNNLKIEEALVDNERIDYHDAHLKSMLQAMKDGVRVVGYFAWSLMDNFEWVNGFSVRFGLFYIDYKDGKYTRYPKNSAIWFMNFLKKPKKPPQTNKLPEGQRGVKRSADSESSKSGNKTKK</sequence>
<evidence type="ECO:0000313" key="6">
    <source>
        <dbReference type="EMBL" id="KAJ0209945.1"/>
    </source>
</evidence>
<dbReference type="AlphaFoldDB" id="A0A9R1VP80"/>
<comment type="similarity">
    <text evidence="1 4">Belongs to the glycosyl hydrolase 1 family.</text>
</comment>
<gene>
    <name evidence="6" type="ORF">LSAT_V11C400180700</name>
</gene>
<dbReference type="Gene3D" id="3.20.20.80">
    <property type="entry name" value="Glycosidases"/>
    <property type="match status" value="1"/>
</dbReference>
<organism evidence="6 7">
    <name type="scientific">Lactuca sativa</name>
    <name type="common">Garden lettuce</name>
    <dbReference type="NCBI Taxonomy" id="4236"/>
    <lineage>
        <taxon>Eukaryota</taxon>
        <taxon>Viridiplantae</taxon>
        <taxon>Streptophyta</taxon>
        <taxon>Embryophyta</taxon>
        <taxon>Tracheophyta</taxon>
        <taxon>Spermatophyta</taxon>
        <taxon>Magnoliopsida</taxon>
        <taxon>eudicotyledons</taxon>
        <taxon>Gunneridae</taxon>
        <taxon>Pentapetalae</taxon>
        <taxon>asterids</taxon>
        <taxon>campanulids</taxon>
        <taxon>Asterales</taxon>
        <taxon>Asteraceae</taxon>
        <taxon>Cichorioideae</taxon>
        <taxon>Cichorieae</taxon>
        <taxon>Lactucinae</taxon>
        <taxon>Lactuca</taxon>
    </lineage>
</organism>
<dbReference type="EMBL" id="NBSK02000004">
    <property type="protein sequence ID" value="KAJ0209945.1"/>
    <property type="molecule type" value="Genomic_DNA"/>
</dbReference>
<evidence type="ECO:0000256" key="4">
    <source>
        <dbReference type="RuleBase" id="RU003690"/>
    </source>
</evidence>
<dbReference type="PRINTS" id="PR00131">
    <property type="entry name" value="GLHYDRLASE1"/>
</dbReference>
<dbReference type="SUPFAM" id="SSF51445">
    <property type="entry name" value="(Trans)glycosidases"/>
    <property type="match status" value="1"/>
</dbReference>
<evidence type="ECO:0008006" key="8">
    <source>
        <dbReference type="Google" id="ProtNLM"/>
    </source>
</evidence>
<protein>
    <recommendedName>
        <fullName evidence="8">Beta-glucosidase</fullName>
    </recommendedName>
</protein>
<evidence type="ECO:0000256" key="3">
    <source>
        <dbReference type="ARBA" id="ARBA00023295"/>
    </source>
</evidence>
<proteinExistence type="inferred from homology"/>
<dbReference type="GO" id="GO:0009821">
    <property type="term" value="P:alkaloid biosynthetic process"/>
    <property type="evidence" value="ECO:0007669"/>
    <property type="project" value="UniProtKB-ARBA"/>
</dbReference>
<evidence type="ECO:0000256" key="1">
    <source>
        <dbReference type="ARBA" id="ARBA00010838"/>
    </source>
</evidence>
<evidence type="ECO:0000256" key="2">
    <source>
        <dbReference type="ARBA" id="ARBA00022801"/>
    </source>
</evidence>
<dbReference type="PANTHER" id="PTHR10353">
    <property type="entry name" value="GLYCOSYL HYDROLASE"/>
    <property type="match status" value="1"/>
</dbReference>
<dbReference type="InterPro" id="IPR033132">
    <property type="entry name" value="GH_1_N_CS"/>
</dbReference>
<keyword evidence="7" id="KW-1185">Reference proteome</keyword>
<accession>A0A9R1VP80</accession>
<feature type="region of interest" description="Disordered" evidence="5">
    <location>
        <begin position="488"/>
        <end position="522"/>
    </location>
</feature>
<evidence type="ECO:0000256" key="5">
    <source>
        <dbReference type="SAM" id="MobiDB-lite"/>
    </source>
</evidence>
<keyword evidence="3" id="KW-0326">Glycosidase</keyword>
<dbReference type="PROSITE" id="PS00653">
    <property type="entry name" value="GLYCOSYL_HYDROL_F1_2"/>
    <property type="match status" value="1"/>
</dbReference>
<dbReference type="InterPro" id="IPR001360">
    <property type="entry name" value="Glyco_hydro_1"/>
</dbReference>
<dbReference type="GO" id="GO:0008422">
    <property type="term" value="F:beta-glucosidase activity"/>
    <property type="evidence" value="ECO:0000318"/>
    <property type="project" value="GO_Central"/>
</dbReference>
<dbReference type="InterPro" id="IPR017853">
    <property type="entry name" value="GH"/>
</dbReference>
<keyword evidence="2" id="KW-0378">Hydrolase</keyword>
<dbReference type="FunFam" id="3.20.20.80:FF:000022">
    <property type="entry name" value="Beta-glucosidase 11"/>
    <property type="match status" value="1"/>
</dbReference>
<dbReference type="Proteomes" id="UP000235145">
    <property type="component" value="Unassembled WGS sequence"/>
</dbReference>
<dbReference type="Pfam" id="PF00232">
    <property type="entry name" value="Glyco_hydro_1"/>
    <property type="match status" value="1"/>
</dbReference>
<comment type="caution">
    <text evidence="6">The sequence shown here is derived from an EMBL/GenBank/DDBJ whole genome shotgun (WGS) entry which is preliminary data.</text>
</comment>
<evidence type="ECO:0000313" key="7">
    <source>
        <dbReference type="Proteomes" id="UP000235145"/>
    </source>
</evidence>
<dbReference type="PANTHER" id="PTHR10353:SF137">
    <property type="entry name" value="MYROSINASE 3-RELATED"/>
    <property type="match status" value="1"/>
</dbReference>